<keyword evidence="2" id="KW-1133">Transmembrane helix</keyword>
<name>B4GKM5_DROPE</name>
<dbReference type="EMBL" id="CH479184">
    <property type="protein sequence ID" value="EDW37191.1"/>
    <property type="molecule type" value="Genomic_DNA"/>
</dbReference>
<sequence length="147" mass="16069">MRCNIQCILSLDTKIEAKRKAAGGRRQATVGRRLKGSQAVQEPVRSEHPSPWPLIKQAKIPGQDDSSDNEDDAEDDVDAEACHLSVVCHLTYIVCSCRVILWAGILLARDFVFVYVLVLVLVLVLLLLVVVSVSGGNIVSECRILGC</sequence>
<evidence type="ECO:0000313" key="3">
    <source>
        <dbReference type="EMBL" id="EDW37191.1"/>
    </source>
</evidence>
<evidence type="ECO:0000256" key="2">
    <source>
        <dbReference type="SAM" id="Phobius"/>
    </source>
</evidence>
<evidence type="ECO:0000256" key="1">
    <source>
        <dbReference type="SAM" id="MobiDB-lite"/>
    </source>
</evidence>
<proteinExistence type="predicted"/>
<feature type="transmembrane region" description="Helical" evidence="2">
    <location>
        <begin position="111"/>
        <end position="133"/>
    </location>
</feature>
<accession>B4GKM5</accession>
<keyword evidence="2" id="KW-0472">Membrane</keyword>
<feature type="transmembrane region" description="Helical" evidence="2">
    <location>
        <begin position="86"/>
        <end position="105"/>
    </location>
</feature>
<dbReference type="HOGENOM" id="CLU_1770009_0_0_1"/>
<evidence type="ECO:0000313" key="4">
    <source>
        <dbReference type="Proteomes" id="UP000008744"/>
    </source>
</evidence>
<protein>
    <submittedName>
        <fullName evidence="3">GL26119</fullName>
    </submittedName>
</protein>
<keyword evidence="4" id="KW-1185">Reference proteome</keyword>
<dbReference type="Proteomes" id="UP000008744">
    <property type="component" value="Unassembled WGS sequence"/>
</dbReference>
<organism evidence="4">
    <name type="scientific">Drosophila persimilis</name>
    <name type="common">Fruit fly</name>
    <dbReference type="NCBI Taxonomy" id="7234"/>
    <lineage>
        <taxon>Eukaryota</taxon>
        <taxon>Metazoa</taxon>
        <taxon>Ecdysozoa</taxon>
        <taxon>Arthropoda</taxon>
        <taxon>Hexapoda</taxon>
        <taxon>Insecta</taxon>
        <taxon>Pterygota</taxon>
        <taxon>Neoptera</taxon>
        <taxon>Endopterygota</taxon>
        <taxon>Diptera</taxon>
        <taxon>Brachycera</taxon>
        <taxon>Muscomorpha</taxon>
        <taxon>Ephydroidea</taxon>
        <taxon>Drosophilidae</taxon>
        <taxon>Drosophila</taxon>
        <taxon>Sophophora</taxon>
    </lineage>
</organism>
<feature type="region of interest" description="Disordered" evidence="1">
    <location>
        <begin position="22"/>
        <end position="74"/>
    </location>
</feature>
<keyword evidence="2" id="KW-0812">Transmembrane</keyword>
<gene>
    <name evidence="3" type="primary">Dper\GL26119</name>
    <name evidence="3" type="ORF">Dper_GL26119</name>
</gene>
<reference evidence="3 4" key="1">
    <citation type="journal article" date="2007" name="Nature">
        <title>Evolution of genes and genomes on the Drosophila phylogeny.</title>
        <authorList>
            <consortium name="Drosophila 12 Genomes Consortium"/>
            <person name="Clark A.G."/>
            <person name="Eisen M.B."/>
            <person name="Smith D.R."/>
            <person name="Bergman C.M."/>
            <person name="Oliver B."/>
            <person name="Markow T.A."/>
            <person name="Kaufman T.C."/>
            <person name="Kellis M."/>
            <person name="Gelbart W."/>
            <person name="Iyer V.N."/>
            <person name="Pollard D.A."/>
            <person name="Sackton T.B."/>
            <person name="Larracuente A.M."/>
            <person name="Singh N.D."/>
            <person name="Abad J.P."/>
            <person name="Abt D.N."/>
            <person name="Adryan B."/>
            <person name="Aguade M."/>
            <person name="Akashi H."/>
            <person name="Anderson W.W."/>
            <person name="Aquadro C.F."/>
            <person name="Ardell D.H."/>
            <person name="Arguello R."/>
            <person name="Artieri C.G."/>
            <person name="Barbash D.A."/>
            <person name="Barker D."/>
            <person name="Barsanti P."/>
            <person name="Batterham P."/>
            <person name="Batzoglou S."/>
            <person name="Begun D."/>
            <person name="Bhutkar A."/>
            <person name="Blanco E."/>
            <person name="Bosak S.A."/>
            <person name="Bradley R.K."/>
            <person name="Brand A.D."/>
            <person name="Brent M.R."/>
            <person name="Brooks A.N."/>
            <person name="Brown R.H."/>
            <person name="Butlin R.K."/>
            <person name="Caggese C."/>
            <person name="Calvi B.R."/>
            <person name="Bernardo de Carvalho A."/>
            <person name="Caspi A."/>
            <person name="Castrezana S."/>
            <person name="Celniker S.E."/>
            <person name="Chang J.L."/>
            <person name="Chapple C."/>
            <person name="Chatterji S."/>
            <person name="Chinwalla A."/>
            <person name="Civetta A."/>
            <person name="Clifton S.W."/>
            <person name="Comeron J.M."/>
            <person name="Costello J.C."/>
            <person name="Coyne J.A."/>
            <person name="Daub J."/>
            <person name="David R.G."/>
            <person name="Delcher A.L."/>
            <person name="Delehaunty K."/>
            <person name="Do C.B."/>
            <person name="Ebling H."/>
            <person name="Edwards K."/>
            <person name="Eickbush T."/>
            <person name="Evans J.D."/>
            <person name="Filipski A."/>
            <person name="Findeiss S."/>
            <person name="Freyhult E."/>
            <person name="Fulton L."/>
            <person name="Fulton R."/>
            <person name="Garcia A.C."/>
            <person name="Gardiner A."/>
            <person name="Garfield D.A."/>
            <person name="Garvin B.E."/>
            <person name="Gibson G."/>
            <person name="Gilbert D."/>
            <person name="Gnerre S."/>
            <person name="Godfrey J."/>
            <person name="Good R."/>
            <person name="Gotea V."/>
            <person name="Gravely B."/>
            <person name="Greenberg A.J."/>
            <person name="Griffiths-Jones S."/>
            <person name="Gross S."/>
            <person name="Guigo R."/>
            <person name="Gustafson E.A."/>
            <person name="Haerty W."/>
            <person name="Hahn M.W."/>
            <person name="Halligan D.L."/>
            <person name="Halpern A.L."/>
            <person name="Halter G.M."/>
            <person name="Han M.V."/>
            <person name="Heger A."/>
            <person name="Hillier L."/>
            <person name="Hinrichs A.S."/>
            <person name="Holmes I."/>
            <person name="Hoskins R.A."/>
            <person name="Hubisz M.J."/>
            <person name="Hultmark D."/>
            <person name="Huntley M.A."/>
            <person name="Jaffe D.B."/>
            <person name="Jagadeeshan S."/>
            <person name="Jeck W.R."/>
            <person name="Johnson J."/>
            <person name="Jones C.D."/>
            <person name="Jordan W.C."/>
            <person name="Karpen G.H."/>
            <person name="Kataoka E."/>
            <person name="Keightley P.D."/>
            <person name="Kheradpour P."/>
            <person name="Kirkness E.F."/>
            <person name="Koerich L.B."/>
            <person name="Kristiansen K."/>
            <person name="Kudrna D."/>
            <person name="Kulathinal R.J."/>
            <person name="Kumar S."/>
            <person name="Kwok R."/>
            <person name="Lander E."/>
            <person name="Langley C.H."/>
            <person name="Lapoint R."/>
            <person name="Lazzaro B.P."/>
            <person name="Lee S.J."/>
            <person name="Levesque L."/>
            <person name="Li R."/>
            <person name="Lin C.F."/>
            <person name="Lin M.F."/>
            <person name="Lindblad-Toh K."/>
            <person name="Llopart A."/>
            <person name="Long M."/>
            <person name="Low L."/>
            <person name="Lozovsky E."/>
            <person name="Lu J."/>
            <person name="Luo M."/>
            <person name="Machado C.A."/>
            <person name="Makalowski W."/>
            <person name="Marzo M."/>
            <person name="Matsuda M."/>
            <person name="Matzkin L."/>
            <person name="McAllister B."/>
            <person name="McBride C.S."/>
            <person name="McKernan B."/>
            <person name="McKernan K."/>
            <person name="Mendez-Lago M."/>
            <person name="Minx P."/>
            <person name="Mollenhauer M.U."/>
            <person name="Montooth K."/>
            <person name="Mount S.M."/>
            <person name="Mu X."/>
            <person name="Myers E."/>
            <person name="Negre B."/>
            <person name="Newfeld S."/>
            <person name="Nielsen R."/>
            <person name="Noor M.A."/>
            <person name="O'Grady P."/>
            <person name="Pachter L."/>
            <person name="Papaceit M."/>
            <person name="Parisi M.J."/>
            <person name="Parisi M."/>
            <person name="Parts L."/>
            <person name="Pedersen J.S."/>
            <person name="Pesole G."/>
            <person name="Phillippy A.M."/>
            <person name="Ponting C.P."/>
            <person name="Pop M."/>
            <person name="Porcelli D."/>
            <person name="Powell J.R."/>
            <person name="Prohaska S."/>
            <person name="Pruitt K."/>
            <person name="Puig M."/>
            <person name="Quesneville H."/>
            <person name="Ram K.R."/>
            <person name="Rand D."/>
            <person name="Rasmussen M.D."/>
            <person name="Reed L.K."/>
            <person name="Reenan R."/>
            <person name="Reily A."/>
            <person name="Remington K.A."/>
            <person name="Rieger T.T."/>
            <person name="Ritchie M.G."/>
            <person name="Robin C."/>
            <person name="Rogers Y.H."/>
            <person name="Rohde C."/>
            <person name="Rozas J."/>
            <person name="Rubenfield M.J."/>
            <person name="Ruiz A."/>
            <person name="Russo S."/>
            <person name="Salzberg S.L."/>
            <person name="Sanchez-Gracia A."/>
            <person name="Saranga D.J."/>
            <person name="Sato H."/>
            <person name="Schaeffer S.W."/>
            <person name="Schatz M.C."/>
            <person name="Schlenke T."/>
            <person name="Schwartz R."/>
            <person name="Segarra C."/>
            <person name="Singh R.S."/>
            <person name="Sirot L."/>
            <person name="Sirota M."/>
            <person name="Sisneros N.B."/>
            <person name="Smith C.D."/>
            <person name="Smith T.F."/>
            <person name="Spieth J."/>
            <person name="Stage D.E."/>
            <person name="Stark A."/>
            <person name="Stephan W."/>
            <person name="Strausberg R.L."/>
            <person name="Strempel S."/>
            <person name="Sturgill D."/>
            <person name="Sutton G."/>
            <person name="Sutton G.G."/>
            <person name="Tao W."/>
            <person name="Teichmann S."/>
            <person name="Tobari Y.N."/>
            <person name="Tomimura Y."/>
            <person name="Tsolas J.M."/>
            <person name="Valente V.L."/>
            <person name="Venter E."/>
            <person name="Venter J.C."/>
            <person name="Vicario S."/>
            <person name="Vieira F.G."/>
            <person name="Vilella A.J."/>
            <person name="Villasante A."/>
            <person name="Walenz B."/>
            <person name="Wang J."/>
            <person name="Wasserman M."/>
            <person name="Watts T."/>
            <person name="Wilson D."/>
            <person name="Wilson R.K."/>
            <person name="Wing R.A."/>
            <person name="Wolfner M.F."/>
            <person name="Wong A."/>
            <person name="Wong G.K."/>
            <person name="Wu C.I."/>
            <person name="Wu G."/>
            <person name="Yamamoto D."/>
            <person name="Yang H.P."/>
            <person name="Yang S.P."/>
            <person name="Yorke J.A."/>
            <person name="Yoshida K."/>
            <person name="Zdobnov E."/>
            <person name="Zhang P."/>
            <person name="Zhang Y."/>
            <person name="Zimin A.V."/>
            <person name="Baldwin J."/>
            <person name="Abdouelleil A."/>
            <person name="Abdulkadir J."/>
            <person name="Abebe A."/>
            <person name="Abera B."/>
            <person name="Abreu J."/>
            <person name="Acer S.C."/>
            <person name="Aftuck L."/>
            <person name="Alexander A."/>
            <person name="An P."/>
            <person name="Anderson E."/>
            <person name="Anderson S."/>
            <person name="Arachi H."/>
            <person name="Azer M."/>
            <person name="Bachantsang P."/>
            <person name="Barry A."/>
            <person name="Bayul T."/>
            <person name="Berlin A."/>
            <person name="Bessette D."/>
            <person name="Bloom T."/>
            <person name="Blye J."/>
            <person name="Boguslavskiy L."/>
            <person name="Bonnet C."/>
            <person name="Boukhgalter B."/>
            <person name="Bourzgui I."/>
            <person name="Brown A."/>
            <person name="Cahill P."/>
            <person name="Channer S."/>
            <person name="Cheshatsang Y."/>
            <person name="Chuda L."/>
            <person name="Citroen M."/>
            <person name="Collymore A."/>
            <person name="Cooke P."/>
            <person name="Costello M."/>
            <person name="D'Aco K."/>
            <person name="Daza R."/>
            <person name="De Haan G."/>
            <person name="DeGray S."/>
            <person name="DeMaso C."/>
            <person name="Dhargay N."/>
            <person name="Dooley K."/>
            <person name="Dooley E."/>
            <person name="Doricent M."/>
            <person name="Dorje P."/>
            <person name="Dorjee K."/>
            <person name="Dupes A."/>
            <person name="Elong R."/>
            <person name="Falk J."/>
            <person name="Farina A."/>
            <person name="Faro S."/>
            <person name="Ferguson D."/>
            <person name="Fisher S."/>
            <person name="Foley C.D."/>
            <person name="Franke A."/>
            <person name="Friedrich D."/>
            <person name="Gadbois L."/>
            <person name="Gearin G."/>
            <person name="Gearin C.R."/>
            <person name="Giannoukos G."/>
            <person name="Goode T."/>
            <person name="Graham J."/>
            <person name="Grandbois E."/>
            <person name="Grewal S."/>
            <person name="Gyaltsen K."/>
            <person name="Hafez N."/>
            <person name="Hagos B."/>
            <person name="Hall J."/>
            <person name="Henson C."/>
            <person name="Hollinger A."/>
            <person name="Honan T."/>
            <person name="Huard M.D."/>
            <person name="Hughes L."/>
            <person name="Hurhula B."/>
            <person name="Husby M.E."/>
            <person name="Kamat A."/>
            <person name="Kanga B."/>
            <person name="Kashin S."/>
            <person name="Khazanovich D."/>
            <person name="Kisner P."/>
            <person name="Lance K."/>
            <person name="Lara M."/>
            <person name="Lee W."/>
            <person name="Lennon N."/>
            <person name="Letendre F."/>
            <person name="LeVine R."/>
            <person name="Lipovsky A."/>
            <person name="Liu X."/>
            <person name="Liu J."/>
            <person name="Liu S."/>
            <person name="Lokyitsang T."/>
            <person name="Lokyitsang Y."/>
            <person name="Lubonja R."/>
            <person name="Lui A."/>
            <person name="MacDonald P."/>
            <person name="Magnisalis V."/>
            <person name="Maru K."/>
            <person name="Matthews C."/>
            <person name="McCusker W."/>
            <person name="McDonough S."/>
            <person name="Mehta T."/>
            <person name="Meldrim J."/>
            <person name="Meneus L."/>
            <person name="Mihai O."/>
            <person name="Mihalev A."/>
            <person name="Mihova T."/>
            <person name="Mittelman R."/>
            <person name="Mlenga V."/>
            <person name="Montmayeur A."/>
            <person name="Mulrain L."/>
            <person name="Navidi A."/>
            <person name="Naylor J."/>
            <person name="Negash T."/>
            <person name="Nguyen T."/>
            <person name="Nguyen N."/>
            <person name="Nicol R."/>
            <person name="Norbu C."/>
            <person name="Norbu N."/>
            <person name="Novod N."/>
            <person name="O'Neill B."/>
            <person name="Osman S."/>
            <person name="Markiewicz E."/>
            <person name="Oyono O.L."/>
            <person name="Patti C."/>
            <person name="Phunkhang P."/>
            <person name="Pierre F."/>
            <person name="Priest M."/>
            <person name="Raghuraman S."/>
            <person name="Rege F."/>
            <person name="Reyes R."/>
            <person name="Rise C."/>
            <person name="Rogov P."/>
            <person name="Ross K."/>
            <person name="Ryan E."/>
            <person name="Settipalli S."/>
            <person name="Shea T."/>
            <person name="Sherpa N."/>
            <person name="Shi L."/>
            <person name="Shih D."/>
            <person name="Sparrow T."/>
            <person name="Spaulding J."/>
            <person name="Stalker J."/>
            <person name="Stange-Thomann N."/>
            <person name="Stavropoulos S."/>
            <person name="Stone C."/>
            <person name="Strader C."/>
            <person name="Tesfaye S."/>
            <person name="Thomson T."/>
            <person name="Thoulutsang Y."/>
            <person name="Thoulutsang D."/>
            <person name="Topham K."/>
            <person name="Topping I."/>
            <person name="Tsamla T."/>
            <person name="Vassiliev H."/>
            <person name="Vo A."/>
            <person name="Wangchuk T."/>
            <person name="Wangdi T."/>
            <person name="Weiand M."/>
            <person name="Wilkinson J."/>
            <person name="Wilson A."/>
            <person name="Yadav S."/>
            <person name="Young G."/>
            <person name="Yu Q."/>
            <person name="Zembek L."/>
            <person name="Zhong D."/>
            <person name="Zimmer A."/>
            <person name="Zwirko Z."/>
            <person name="Jaffe D.B."/>
            <person name="Alvarez P."/>
            <person name="Brockman W."/>
            <person name="Butler J."/>
            <person name="Chin C."/>
            <person name="Gnerre S."/>
            <person name="Grabherr M."/>
            <person name="Kleber M."/>
            <person name="Mauceli E."/>
            <person name="MacCallum I."/>
        </authorList>
    </citation>
    <scope>NUCLEOTIDE SEQUENCE [LARGE SCALE GENOMIC DNA]</scope>
    <source>
        <strain evidence="4">MSH-3 / Tucson 14011-0111.49</strain>
    </source>
</reference>
<dbReference type="AlphaFoldDB" id="B4GKM5"/>
<feature type="compositionally biased region" description="Acidic residues" evidence="1">
    <location>
        <begin position="65"/>
        <end position="74"/>
    </location>
</feature>